<dbReference type="InterPro" id="IPR036397">
    <property type="entry name" value="RNaseH_sf"/>
</dbReference>
<accession>A0A0J7K8N2</accession>
<dbReference type="GO" id="GO:0015074">
    <property type="term" value="P:DNA integration"/>
    <property type="evidence" value="ECO:0007669"/>
    <property type="project" value="InterPro"/>
</dbReference>
<dbReference type="PANTHER" id="PTHR47331">
    <property type="entry name" value="PHD-TYPE DOMAIN-CONTAINING PROTEIN"/>
    <property type="match status" value="1"/>
</dbReference>
<dbReference type="GO" id="GO:0003676">
    <property type="term" value="F:nucleic acid binding"/>
    <property type="evidence" value="ECO:0007669"/>
    <property type="project" value="InterPro"/>
</dbReference>
<evidence type="ECO:0000313" key="2">
    <source>
        <dbReference type="EMBL" id="KMQ86702.1"/>
    </source>
</evidence>
<dbReference type="PROSITE" id="PS50994">
    <property type="entry name" value="INTEGRASE"/>
    <property type="match status" value="1"/>
</dbReference>
<evidence type="ECO:0000259" key="1">
    <source>
        <dbReference type="PROSITE" id="PS50994"/>
    </source>
</evidence>
<dbReference type="OrthoDB" id="7690379at2759"/>
<name>A0A0J7K8N2_LASNI</name>
<dbReference type="EMBL" id="LBMM01011681">
    <property type="protein sequence ID" value="KMQ86702.1"/>
    <property type="molecule type" value="Genomic_DNA"/>
</dbReference>
<dbReference type="InterPro" id="IPR001584">
    <property type="entry name" value="Integrase_cat-core"/>
</dbReference>
<dbReference type="InterPro" id="IPR012337">
    <property type="entry name" value="RNaseH-like_sf"/>
</dbReference>
<dbReference type="Gene3D" id="3.30.420.10">
    <property type="entry name" value="Ribonuclease H-like superfamily/Ribonuclease H"/>
    <property type="match status" value="1"/>
</dbReference>
<evidence type="ECO:0000313" key="3">
    <source>
        <dbReference type="Proteomes" id="UP000036403"/>
    </source>
</evidence>
<dbReference type="AlphaFoldDB" id="A0A0J7K8N2"/>
<dbReference type="Proteomes" id="UP000036403">
    <property type="component" value="Unassembled WGS sequence"/>
</dbReference>
<sequence>MADLPSPRVIPVRPFNSTGVDYAGPVMLRTTPGRGHKSTKAFFVVFVCMVTKAVHLDVASSYSGEGFLAVFRRFVSRRGLCAEIYSDCGTNFVGADAELRRMFAAHSRESHIIGRELAESRVQWRFNPPSAPHFGGLWEAAVKATKHHLRRIIGNATFTYEEMATLLTQIEACLNLRPLSALSDDPADLTALTPGHFLIDSALKAVPEPLLLDVTMSRLSRWQQLLQMRDHF</sequence>
<dbReference type="SUPFAM" id="SSF53098">
    <property type="entry name" value="Ribonuclease H-like"/>
    <property type="match status" value="1"/>
</dbReference>
<comment type="caution">
    <text evidence="2">The sequence shown here is derived from an EMBL/GenBank/DDBJ whole genome shotgun (WGS) entry which is preliminary data.</text>
</comment>
<protein>
    <recommendedName>
        <fullName evidence="1">Integrase catalytic domain-containing protein</fullName>
    </recommendedName>
</protein>
<organism evidence="2 3">
    <name type="scientific">Lasius niger</name>
    <name type="common">Black garden ant</name>
    <dbReference type="NCBI Taxonomy" id="67767"/>
    <lineage>
        <taxon>Eukaryota</taxon>
        <taxon>Metazoa</taxon>
        <taxon>Ecdysozoa</taxon>
        <taxon>Arthropoda</taxon>
        <taxon>Hexapoda</taxon>
        <taxon>Insecta</taxon>
        <taxon>Pterygota</taxon>
        <taxon>Neoptera</taxon>
        <taxon>Endopterygota</taxon>
        <taxon>Hymenoptera</taxon>
        <taxon>Apocrita</taxon>
        <taxon>Aculeata</taxon>
        <taxon>Formicoidea</taxon>
        <taxon>Formicidae</taxon>
        <taxon>Formicinae</taxon>
        <taxon>Lasius</taxon>
        <taxon>Lasius</taxon>
    </lineage>
</organism>
<feature type="domain" description="Integrase catalytic" evidence="1">
    <location>
        <begin position="10"/>
        <end position="202"/>
    </location>
</feature>
<dbReference type="STRING" id="67767.A0A0J7K8N2"/>
<reference evidence="2 3" key="1">
    <citation type="submission" date="2015-04" db="EMBL/GenBank/DDBJ databases">
        <title>Lasius niger genome sequencing.</title>
        <authorList>
            <person name="Konorov E.A."/>
            <person name="Nikitin M.A."/>
            <person name="Kirill M.V."/>
            <person name="Chang P."/>
        </authorList>
    </citation>
    <scope>NUCLEOTIDE SEQUENCE [LARGE SCALE GENOMIC DNA]</scope>
    <source>
        <tissue evidence="2">Whole</tissue>
    </source>
</reference>
<gene>
    <name evidence="2" type="ORF">RF55_14258</name>
</gene>
<dbReference type="PANTHER" id="PTHR47331:SF1">
    <property type="entry name" value="GAG-LIKE PROTEIN"/>
    <property type="match status" value="1"/>
</dbReference>
<keyword evidence="3" id="KW-1185">Reference proteome</keyword>
<proteinExistence type="predicted"/>
<dbReference type="PaxDb" id="67767-A0A0J7K8N2"/>